<dbReference type="RefSeq" id="WP_005817165.1">
    <property type="nucleotide sequence ID" value="NZ_JGDM01000044.1"/>
</dbReference>
<dbReference type="Gene3D" id="3.40.50.2000">
    <property type="entry name" value="Glycogen Phosphorylase B"/>
    <property type="match status" value="2"/>
</dbReference>
<protein>
    <submittedName>
        <fullName evidence="4">Glycosyl transferases group 1 family protein</fullName>
    </submittedName>
</protein>
<dbReference type="InterPro" id="IPR001296">
    <property type="entry name" value="Glyco_trans_1"/>
</dbReference>
<dbReference type="PATRIC" id="fig|1339280.3.peg.1756"/>
<feature type="transmembrane region" description="Helical" evidence="1">
    <location>
        <begin position="80"/>
        <end position="98"/>
    </location>
</feature>
<accession>A0A015YKX0</accession>
<keyword evidence="1" id="KW-1133">Transmembrane helix</keyword>
<dbReference type="Proteomes" id="UP000022272">
    <property type="component" value="Unassembled WGS sequence"/>
</dbReference>
<evidence type="ECO:0000256" key="1">
    <source>
        <dbReference type="SAM" id="Phobius"/>
    </source>
</evidence>
<dbReference type="EMBL" id="JGDM01000044">
    <property type="protein sequence ID" value="EXZ44978.1"/>
    <property type="molecule type" value="Genomic_DNA"/>
</dbReference>
<dbReference type="SUPFAM" id="SSF53756">
    <property type="entry name" value="UDP-Glycosyltransferase/glycogen phosphorylase"/>
    <property type="match status" value="1"/>
</dbReference>
<sequence>MKILLVSQYFWPETFRVNDLAQELVLRGNKVTVLTGKPNYPQGAIYKGYSFWGYKKEYYKGIELIRVPLIPRGKGSGLRLALNYLSFVLFSCLYILFHKRKFDVSLTFAISPITQVYAALLHKKLFGSRAYLWVQDLWPESVSAAGKMNSGLVYRMLTKMVQSIYQKVDGICIQSEAFSQSILQKGDYKHKISYIPNWAEDLFTDDSLINKEHFKSLIPDGFVVMFAGNIGEAQDFDSILKAAIRTKEYKDIKWVIVGDGRKKEFVEQQVKELNLCDTVFLLGRYPLEDMPDLFIHADVMLVSLKDQNIFSLTIPSKIQSYMAFGKPIISMINGIGNEIIKEANCGFTANAGDFESLANNVKRLSRMDKNMLYEKGRAGKEYYQLSFAKKKIIDNLIEVFQSE</sequence>
<gene>
    <name evidence="4" type="ORF">M076_1825</name>
</gene>
<evidence type="ECO:0000259" key="3">
    <source>
        <dbReference type="Pfam" id="PF13579"/>
    </source>
</evidence>
<dbReference type="PANTHER" id="PTHR12526:SF609">
    <property type="entry name" value="LIPOPOLYSACCHARIDE BIOSYNTHESIS PROTEIN"/>
    <property type="match status" value="1"/>
</dbReference>
<feature type="transmembrane region" description="Helical" evidence="1">
    <location>
        <begin position="104"/>
        <end position="121"/>
    </location>
</feature>
<keyword evidence="1" id="KW-0812">Transmembrane</keyword>
<feature type="domain" description="Glycosyltransferase subfamily 4-like N-terminal" evidence="3">
    <location>
        <begin position="16"/>
        <end position="198"/>
    </location>
</feature>
<name>A0A015YKX0_BACFG</name>
<evidence type="ECO:0000259" key="2">
    <source>
        <dbReference type="Pfam" id="PF00534"/>
    </source>
</evidence>
<evidence type="ECO:0000313" key="4">
    <source>
        <dbReference type="EMBL" id="EXZ44978.1"/>
    </source>
</evidence>
<dbReference type="AlphaFoldDB" id="A0A015YKX0"/>
<evidence type="ECO:0000313" key="5">
    <source>
        <dbReference type="Proteomes" id="UP000022272"/>
    </source>
</evidence>
<dbReference type="Pfam" id="PF00534">
    <property type="entry name" value="Glycos_transf_1"/>
    <property type="match status" value="1"/>
</dbReference>
<reference evidence="4 5" key="1">
    <citation type="submission" date="2014-02" db="EMBL/GenBank/DDBJ databases">
        <authorList>
            <person name="Sears C."/>
            <person name="Carroll K."/>
            <person name="Sack B.R."/>
            <person name="Qadri F."/>
            <person name="Myers L.L."/>
            <person name="Chung G.-T."/>
            <person name="Escheverria P."/>
            <person name="Fraser C.M."/>
            <person name="Sadzewicz L."/>
            <person name="Shefchek K.A."/>
            <person name="Tallon L."/>
            <person name="Das S.P."/>
            <person name="Daugherty S."/>
            <person name="Mongodin E.F."/>
        </authorList>
    </citation>
    <scope>NUCLEOTIDE SEQUENCE [LARGE SCALE GENOMIC DNA]</scope>
    <source>
        <strain evidence="4 5">2-F-2 #4</strain>
    </source>
</reference>
<dbReference type="Pfam" id="PF13579">
    <property type="entry name" value="Glyco_trans_4_4"/>
    <property type="match status" value="1"/>
</dbReference>
<dbReference type="GO" id="GO:0016757">
    <property type="term" value="F:glycosyltransferase activity"/>
    <property type="evidence" value="ECO:0007669"/>
    <property type="project" value="InterPro"/>
</dbReference>
<dbReference type="PANTHER" id="PTHR12526">
    <property type="entry name" value="GLYCOSYLTRANSFERASE"/>
    <property type="match status" value="1"/>
</dbReference>
<organism evidence="4 5">
    <name type="scientific">Bacteroides fragilis str. 2-F-2 #4</name>
    <dbReference type="NCBI Taxonomy" id="1339280"/>
    <lineage>
        <taxon>Bacteria</taxon>
        <taxon>Pseudomonadati</taxon>
        <taxon>Bacteroidota</taxon>
        <taxon>Bacteroidia</taxon>
        <taxon>Bacteroidales</taxon>
        <taxon>Bacteroidaceae</taxon>
        <taxon>Bacteroides</taxon>
    </lineage>
</organism>
<feature type="domain" description="Glycosyl transferase family 1" evidence="2">
    <location>
        <begin position="211"/>
        <end position="368"/>
    </location>
</feature>
<comment type="caution">
    <text evidence="4">The sequence shown here is derived from an EMBL/GenBank/DDBJ whole genome shotgun (WGS) entry which is preliminary data.</text>
</comment>
<dbReference type="InterPro" id="IPR028098">
    <property type="entry name" value="Glyco_trans_4-like_N"/>
</dbReference>
<proteinExistence type="predicted"/>
<keyword evidence="4" id="KW-0808">Transferase</keyword>
<dbReference type="CDD" id="cd03794">
    <property type="entry name" value="GT4_WbuB-like"/>
    <property type="match status" value="1"/>
</dbReference>
<keyword evidence="1" id="KW-0472">Membrane</keyword>